<comment type="caution">
    <text evidence="3">The sequence shown here is derived from an EMBL/GenBank/DDBJ whole genome shotgun (WGS) entry which is preliminary data.</text>
</comment>
<dbReference type="Proteomes" id="UP001153365">
    <property type="component" value="Unassembled WGS sequence"/>
</dbReference>
<evidence type="ECO:0000256" key="1">
    <source>
        <dbReference type="SAM" id="Coils"/>
    </source>
</evidence>
<reference evidence="3" key="1">
    <citation type="submission" date="2022-06" db="EMBL/GenBank/DDBJ databases">
        <authorList>
            <consortium name="SYNGENTA / RWTH Aachen University"/>
        </authorList>
    </citation>
    <scope>NUCLEOTIDE SEQUENCE</scope>
</reference>
<keyword evidence="4" id="KW-1185">Reference proteome</keyword>
<protein>
    <recommendedName>
        <fullName evidence="5">KOW domain-containing protein</fullName>
    </recommendedName>
</protein>
<proteinExistence type="predicted"/>
<evidence type="ECO:0000256" key="2">
    <source>
        <dbReference type="SAM" id="MobiDB-lite"/>
    </source>
</evidence>
<accession>A0AAV0BV90</accession>
<organism evidence="3 4">
    <name type="scientific">Phakopsora pachyrhizi</name>
    <name type="common">Asian soybean rust disease fungus</name>
    <dbReference type="NCBI Taxonomy" id="170000"/>
    <lineage>
        <taxon>Eukaryota</taxon>
        <taxon>Fungi</taxon>
        <taxon>Dikarya</taxon>
        <taxon>Basidiomycota</taxon>
        <taxon>Pucciniomycotina</taxon>
        <taxon>Pucciniomycetes</taxon>
        <taxon>Pucciniales</taxon>
        <taxon>Phakopsoraceae</taxon>
        <taxon>Phakopsora</taxon>
    </lineage>
</organism>
<keyword evidence="1" id="KW-0175">Coiled coil</keyword>
<evidence type="ECO:0000313" key="3">
    <source>
        <dbReference type="EMBL" id="CAH7690222.1"/>
    </source>
</evidence>
<gene>
    <name evidence="3" type="ORF">PPACK8108_LOCUS25505</name>
</gene>
<feature type="compositionally biased region" description="Low complexity" evidence="2">
    <location>
        <begin position="20"/>
        <end position="43"/>
    </location>
</feature>
<name>A0AAV0BV90_PHAPC</name>
<feature type="coiled-coil region" evidence="1">
    <location>
        <begin position="428"/>
        <end position="455"/>
    </location>
</feature>
<dbReference type="AlphaFoldDB" id="A0AAV0BV90"/>
<dbReference type="EMBL" id="CALTRL010006237">
    <property type="protein sequence ID" value="CAH7690222.1"/>
    <property type="molecule type" value="Genomic_DNA"/>
</dbReference>
<sequence length="472" mass="55909">MRISNVHLYFLPPKPPPIRSPFTRPTTFVPSTSSTTNKQTSKQTDLNHLIHHSIPASAKGTSSRPALGLRKEFYFVHFADRIKFWNLTAGDRVIIANCTKDYRGKIGTVYWVDRTTNRLSLIEPEFWTEERQVPHPELPEFIRYKPIEFEYESVRLMAPGSNEMYYEDLEEVEHESLNQRGKRYKQINWTRIGNRFSIYSSKMQNVMAQKEIIPWPLEPDWALDIQDSSKRLKIRESYFKRLESSWELEKKRLDGEPTEIKSQPASHVHPREMRKDLFASPMDTWKTTLDPDDYEDHSIWLSTSSKIRDRFFPSDYSGFSDRDRSVEEESLLRMILPPELAVHDWELRAGRHTQRYKTQRWESDQNDRLQSRIRAEIDFIIERLKPRDGNNDNYRLGRERLERLFKVGYYKPSLLSKPNQIGRDRPSFKSIKMAKQEIENLLDRAQRKERLATLDLLPALEQYNSNNGIRPS</sequence>
<feature type="region of interest" description="Disordered" evidence="2">
    <location>
        <begin position="19"/>
        <end position="43"/>
    </location>
</feature>
<evidence type="ECO:0000313" key="4">
    <source>
        <dbReference type="Proteomes" id="UP001153365"/>
    </source>
</evidence>
<evidence type="ECO:0008006" key="5">
    <source>
        <dbReference type="Google" id="ProtNLM"/>
    </source>
</evidence>